<comment type="caution">
    <text evidence="2">The sequence shown here is derived from an EMBL/GenBank/DDBJ whole genome shotgun (WGS) entry which is preliminary data.</text>
</comment>
<keyword evidence="1" id="KW-1133">Transmembrane helix</keyword>
<accession>A0AAD1XFG1</accession>
<keyword evidence="1" id="KW-0812">Transmembrane</keyword>
<keyword evidence="1" id="KW-0472">Membrane</keyword>
<protein>
    <submittedName>
        <fullName evidence="2">Uncharacterized protein</fullName>
    </submittedName>
</protein>
<keyword evidence="3" id="KW-1185">Reference proteome</keyword>
<sequence>MRDDFVFLAVALAILLCFMNVMITFRKMPTLPFVEKNPQAQVQTESIIRFLSSSNELTNNADNRNTPNEEEDLEDNEIGEDVAQNLQIGFFNFKLILSKISRYILNLFLVSFFKYSVAVEFVNFLVINFKNNSYTNKNSFYLKSFSNVCFLLLIWIPHFEKPSISDQD</sequence>
<evidence type="ECO:0000313" key="2">
    <source>
        <dbReference type="EMBL" id="CAI2369401.1"/>
    </source>
</evidence>
<feature type="transmembrane region" description="Helical" evidence="1">
    <location>
        <begin position="6"/>
        <end position="25"/>
    </location>
</feature>
<dbReference type="EMBL" id="CAMPGE010010553">
    <property type="protein sequence ID" value="CAI2369401.1"/>
    <property type="molecule type" value="Genomic_DNA"/>
</dbReference>
<evidence type="ECO:0000256" key="1">
    <source>
        <dbReference type="SAM" id="Phobius"/>
    </source>
</evidence>
<reference evidence="2" key="1">
    <citation type="submission" date="2023-07" db="EMBL/GenBank/DDBJ databases">
        <authorList>
            <consortium name="AG Swart"/>
            <person name="Singh M."/>
            <person name="Singh A."/>
            <person name="Seah K."/>
            <person name="Emmerich C."/>
        </authorList>
    </citation>
    <scope>NUCLEOTIDE SEQUENCE</scope>
    <source>
        <strain evidence="2">DP1</strain>
    </source>
</reference>
<gene>
    <name evidence="2" type="ORF">ECRASSUSDP1_LOCUS10700</name>
</gene>
<dbReference type="Proteomes" id="UP001295684">
    <property type="component" value="Unassembled WGS sequence"/>
</dbReference>
<name>A0AAD1XFG1_EUPCR</name>
<feature type="transmembrane region" description="Helical" evidence="1">
    <location>
        <begin position="139"/>
        <end position="156"/>
    </location>
</feature>
<organism evidence="2 3">
    <name type="scientific">Euplotes crassus</name>
    <dbReference type="NCBI Taxonomy" id="5936"/>
    <lineage>
        <taxon>Eukaryota</taxon>
        <taxon>Sar</taxon>
        <taxon>Alveolata</taxon>
        <taxon>Ciliophora</taxon>
        <taxon>Intramacronucleata</taxon>
        <taxon>Spirotrichea</taxon>
        <taxon>Hypotrichia</taxon>
        <taxon>Euplotida</taxon>
        <taxon>Euplotidae</taxon>
        <taxon>Moneuplotes</taxon>
    </lineage>
</organism>
<feature type="transmembrane region" description="Helical" evidence="1">
    <location>
        <begin position="103"/>
        <end position="127"/>
    </location>
</feature>
<proteinExistence type="predicted"/>
<dbReference type="AlphaFoldDB" id="A0AAD1XFG1"/>
<evidence type="ECO:0000313" key="3">
    <source>
        <dbReference type="Proteomes" id="UP001295684"/>
    </source>
</evidence>